<dbReference type="InterPro" id="IPR000999">
    <property type="entry name" value="RNase_III_dom"/>
</dbReference>
<evidence type="ECO:0000259" key="10">
    <source>
        <dbReference type="PROSITE" id="PS50142"/>
    </source>
</evidence>
<sequence length="365" mass="39885">MPHAPFPPPEALSAATAVKPFQPQVWASLQPPPATSLHAFASRIRLFDSTLPGEPAAKQQPRQPPANLPEILTQALTHQSFLKLLAEHAPEGESSVPRTNQEWEVLGNHLMGLFAAEFVHASWPHLPTRIVKAAVSAYVGPQTCADVAKEWGLGNMVRWTRIPKEGSQKAVNQQEAYASAVRSIVALTYQHLSIAHARALVHKYFLSREVDLRPLIKFRNPTQALQETVKAYGREKPVSRLLKETGRYSISPMYVVGVFSGADKLGEGFGSSLRMAEFRASEDALRRLYLTKTPPQLLSLPTSTFDSTASAEPFSELSKWTTKGYAPGELGECEVLYGSADKQMRGKPFGHAAPATASEVSVTPA</sequence>
<evidence type="ECO:0000256" key="3">
    <source>
        <dbReference type="ARBA" id="ARBA00022980"/>
    </source>
</evidence>
<keyword evidence="4" id="KW-0496">Mitochondrion</keyword>
<dbReference type="PANTHER" id="PTHR11207">
    <property type="entry name" value="RIBONUCLEASE III"/>
    <property type="match status" value="1"/>
</dbReference>
<dbReference type="InterPro" id="IPR044444">
    <property type="entry name" value="Ribosomal_mL44_DSRM_metazoa"/>
</dbReference>
<dbReference type="SUPFAM" id="SSF69065">
    <property type="entry name" value="RNase III domain-like"/>
    <property type="match status" value="1"/>
</dbReference>
<dbReference type="AlphaFoldDB" id="A0A0C3QSM1"/>
<dbReference type="SMART" id="SM00358">
    <property type="entry name" value="DSRM"/>
    <property type="match status" value="1"/>
</dbReference>
<keyword evidence="2 8" id="KW-0694">RNA-binding</keyword>
<feature type="domain" description="DRBM" evidence="9">
    <location>
        <begin position="220"/>
        <end position="290"/>
    </location>
</feature>
<accession>A0A0C3QSM1</accession>
<evidence type="ECO:0000256" key="2">
    <source>
        <dbReference type="ARBA" id="ARBA00022884"/>
    </source>
</evidence>
<dbReference type="STRING" id="1051891.A0A0C3QSM1"/>
<dbReference type="InterPro" id="IPR044443">
    <property type="entry name" value="Ribosomal_mL44_DSRM_fung"/>
</dbReference>
<dbReference type="PANTHER" id="PTHR11207:SF32">
    <property type="entry name" value="LARGE RIBOSOMAL SUBUNIT PROTEIN ML44"/>
    <property type="match status" value="1"/>
</dbReference>
<evidence type="ECO:0000256" key="5">
    <source>
        <dbReference type="ARBA" id="ARBA00023274"/>
    </source>
</evidence>
<evidence type="ECO:0000256" key="7">
    <source>
        <dbReference type="ARBA" id="ARBA00035187"/>
    </source>
</evidence>
<dbReference type="CDD" id="cd00593">
    <property type="entry name" value="RIBOc"/>
    <property type="match status" value="1"/>
</dbReference>
<dbReference type="GO" id="GO:0005739">
    <property type="term" value="C:mitochondrion"/>
    <property type="evidence" value="ECO:0007669"/>
    <property type="project" value="TreeGrafter"/>
</dbReference>
<evidence type="ECO:0000259" key="9">
    <source>
        <dbReference type="PROSITE" id="PS50137"/>
    </source>
</evidence>
<dbReference type="OrthoDB" id="67027at2759"/>
<dbReference type="InterPro" id="IPR014720">
    <property type="entry name" value="dsRBD_dom"/>
</dbReference>
<dbReference type="GO" id="GO:0006396">
    <property type="term" value="P:RNA processing"/>
    <property type="evidence" value="ECO:0007669"/>
    <property type="project" value="InterPro"/>
</dbReference>
<evidence type="ECO:0000256" key="8">
    <source>
        <dbReference type="PROSITE-ProRule" id="PRU00266"/>
    </source>
</evidence>
<evidence type="ECO:0000256" key="1">
    <source>
        <dbReference type="ARBA" id="ARBA00004173"/>
    </source>
</evidence>
<reference evidence="12" key="2">
    <citation type="submission" date="2015-01" db="EMBL/GenBank/DDBJ databases">
        <title>Evolutionary Origins and Diversification of the Mycorrhizal Mutualists.</title>
        <authorList>
            <consortium name="DOE Joint Genome Institute"/>
            <consortium name="Mycorrhizal Genomics Consortium"/>
            <person name="Kohler A."/>
            <person name="Kuo A."/>
            <person name="Nagy L.G."/>
            <person name="Floudas D."/>
            <person name="Copeland A."/>
            <person name="Barry K.W."/>
            <person name="Cichocki N."/>
            <person name="Veneault-Fourrey C."/>
            <person name="LaButti K."/>
            <person name="Lindquist E.A."/>
            <person name="Lipzen A."/>
            <person name="Lundell T."/>
            <person name="Morin E."/>
            <person name="Murat C."/>
            <person name="Riley R."/>
            <person name="Ohm R."/>
            <person name="Sun H."/>
            <person name="Tunlid A."/>
            <person name="Henrissat B."/>
            <person name="Grigoriev I.V."/>
            <person name="Hibbett D.S."/>
            <person name="Martin F."/>
        </authorList>
    </citation>
    <scope>NUCLEOTIDE SEQUENCE [LARGE SCALE GENOMIC DNA]</scope>
    <source>
        <strain evidence="12">MUT 4182</strain>
    </source>
</reference>
<proteinExistence type="inferred from homology"/>
<comment type="subcellular location">
    <subcellularLocation>
        <location evidence="1">Mitochondrion</location>
    </subcellularLocation>
</comment>
<keyword evidence="12" id="KW-1185">Reference proteome</keyword>
<dbReference type="SUPFAM" id="SSF54768">
    <property type="entry name" value="dsRNA-binding domain-like"/>
    <property type="match status" value="1"/>
</dbReference>
<dbReference type="CDD" id="cd19873">
    <property type="entry name" value="DSRM_MRPL3_like"/>
    <property type="match status" value="1"/>
</dbReference>
<dbReference type="Pfam" id="PF14622">
    <property type="entry name" value="Ribonucleas_3_3"/>
    <property type="match status" value="1"/>
</dbReference>
<evidence type="ECO:0000313" key="11">
    <source>
        <dbReference type="EMBL" id="KIO31024.1"/>
    </source>
</evidence>
<dbReference type="PROSITE" id="PS50142">
    <property type="entry name" value="RNASE_3_2"/>
    <property type="match status" value="1"/>
</dbReference>
<dbReference type="PROSITE" id="PS50137">
    <property type="entry name" value="DS_RBD"/>
    <property type="match status" value="1"/>
</dbReference>
<dbReference type="GO" id="GO:0004525">
    <property type="term" value="F:ribonuclease III activity"/>
    <property type="evidence" value="ECO:0007669"/>
    <property type="project" value="InterPro"/>
</dbReference>
<dbReference type="Gene3D" id="3.30.160.20">
    <property type="match status" value="1"/>
</dbReference>
<feature type="domain" description="RNase III" evidence="10">
    <location>
        <begin position="70"/>
        <end position="193"/>
    </location>
</feature>
<protein>
    <recommendedName>
        <fullName evidence="7">Large ribosomal subunit protein mL44</fullName>
    </recommendedName>
</protein>
<keyword evidence="3" id="KW-0689">Ribosomal protein</keyword>
<evidence type="ECO:0000256" key="6">
    <source>
        <dbReference type="ARBA" id="ARBA00024034"/>
    </source>
</evidence>
<reference evidence="11 12" key="1">
    <citation type="submission" date="2014-04" db="EMBL/GenBank/DDBJ databases">
        <authorList>
            <consortium name="DOE Joint Genome Institute"/>
            <person name="Kuo A."/>
            <person name="Girlanda M."/>
            <person name="Perotto S."/>
            <person name="Kohler A."/>
            <person name="Nagy L.G."/>
            <person name="Floudas D."/>
            <person name="Copeland A."/>
            <person name="Barry K.W."/>
            <person name="Cichocki N."/>
            <person name="Veneault-Fourrey C."/>
            <person name="LaButti K."/>
            <person name="Lindquist E.A."/>
            <person name="Lipzen A."/>
            <person name="Lundell T."/>
            <person name="Morin E."/>
            <person name="Murat C."/>
            <person name="Sun H."/>
            <person name="Tunlid A."/>
            <person name="Henrissat B."/>
            <person name="Grigoriev I.V."/>
            <person name="Hibbett D.S."/>
            <person name="Martin F."/>
            <person name="Nordberg H.P."/>
            <person name="Cantor M.N."/>
            <person name="Hua S.X."/>
        </authorList>
    </citation>
    <scope>NUCLEOTIDE SEQUENCE [LARGE SCALE GENOMIC DNA]</scope>
    <source>
        <strain evidence="11 12">MUT 4182</strain>
    </source>
</reference>
<dbReference type="GO" id="GO:0003735">
    <property type="term" value="F:structural constituent of ribosome"/>
    <property type="evidence" value="ECO:0007669"/>
    <property type="project" value="TreeGrafter"/>
</dbReference>
<name>A0A0C3QSM1_9AGAM</name>
<dbReference type="HOGENOM" id="CLU_034765_0_0_1"/>
<dbReference type="EMBL" id="KN822966">
    <property type="protein sequence ID" value="KIO31024.1"/>
    <property type="molecule type" value="Genomic_DNA"/>
</dbReference>
<dbReference type="Proteomes" id="UP000054248">
    <property type="component" value="Unassembled WGS sequence"/>
</dbReference>
<evidence type="ECO:0000313" key="12">
    <source>
        <dbReference type="Proteomes" id="UP000054248"/>
    </source>
</evidence>
<dbReference type="Gene3D" id="1.10.1520.10">
    <property type="entry name" value="Ribonuclease III domain"/>
    <property type="match status" value="1"/>
</dbReference>
<comment type="similarity">
    <text evidence="6">Belongs to the ribonuclease III family. Mitochondrion-specific ribosomal protein mL44 subfamily.</text>
</comment>
<dbReference type="InterPro" id="IPR036389">
    <property type="entry name" value="RNase_III_sf"/>
</dbReference>
<dbReference type="GO" id="GO:0003725">
    <property type="term" value="F:double-stranded RNA binding"/>
    <property type="evidence" value="ECO:0007669"/>
    <property type="project" value="InterPro"/>
</dbReference>
<dbReference type="SMART" id="SM00535">
    <property type="entry name" value="RIBOc"/>
    <property type="match status" value="1"/>
</dbReference>
<keyword evidence="5" id="KW-0687">Ribonucleoprotein</keyword>
<evidence type="ECO:0000256" key="4">
    <source>
        <dbReference type="ARBA" id="ARBA00023128"/>
    </source>
</evidence>
<dbReference type="Pfam" id="PF22892">
    <property type="entry name" value="DSRM_MRPL44"/>
    <property type="match status" value="1"/>
</dbReference>
<organism evidence="11 12">
    <name type="scientific">Tulasnella calospora MUT 4182</name>
    <dbReference type="NCBI Taxonomy" id="1051891"/>
    <lineage>
        <taxon>Eukaryota</taxon>
        <taxon>Fungi</taxon>
        <taxon>Dikarya</taxon>
        <taxon>Basidiomycota</taxon>
        <taxon>Agaricomycotina</taxon>
        <taxon>Agaricomycetes</taxon>
        <taxon>Cantharellales</taxon>
        <taxon>Tulasnellaceae</taxon>
        <taxon>Tulasnella</taxon>
    </lineage>
</organism>
<gene>
    <name evidence="11" type="ORF">M407DRAFT_14174</name>
</gene>